<dbReference type="PANTHER" id="PTHR24279:SF120">
    <property type="entry name" value="CYTOCHROME P450"/>
    <property type="match status" value="1"/>
</dbReference>
<proteinExistence type="inferred from homology"/>
<comment type="similarity">
    <text evidence="5 12">Belongs to the cytochrome P450 family.</text>
</comment>
<evidence type="ECO:0000256" key="4">
    <source>
        <dbReference type="ARBA" id="ARBA00004406"/>
    </source>
</evidence>
<dbReference type="InterPro" id="IPR036396">
    <property type="entry name" value="Cyt_P450_sf"/>
</dbReference>
<dbReference type="Proteomes" id="UP001200034">
    <property type="component" value="Unassembled WGS sequence"/>
</dbReference>
<dbReference type="InterPro" id="IPR050479">
    <property type="entry name" value="CYP11_CYP27_families"/>
</dbReference>
<keyword evidence="14" id="KW-1185">Reference proteome</keyword>
<evidence type="ECO:0000256" key="10">
    <source>
        <dbReference type="ARBA" id="ARBA00023033"/>
    </source>
</evidence>
<evidence type="ECO:0000256" key="1">
    <source>
        <dbReference type="ARBA" id="ARBA00001971"/>
    </source>
</evidence>
<evidence type="ECO:0000256" key="7">
    <source>
        <dbReference type="ARBA" id="ARBA00022723"/>
    </source>
</evidence>
<evidence type="ECO:0008006" key="15">
    <source>
        <dbReference type="Google" id="ProtNLM"/>
    </source>
</evidence>
<dbReference type="Gene3D" id="1.10.630.10">
    <property type="entry name" value="Cytochrome P450"/>
    <property type="match status" value="1"/>
</dbReference>
<evidence type="ECO:0000256" key="11">
    <source>
        <dbReference type="PIRSR" id="PIRSR602403-1"/>
    </source>
</evidence>
<accession>A0AAD4PTA5</accession>
<evidence type="ECO:0000256" key="12">
    <source>
        <dbReference type="RuleBase" id="RU000461"/>
    </source>
</evidence>
<dbReference type="InterPro" id="IPR017972">
    <property type="entry name" value="Cyt_P450_CS"/>
</dbReference>
<evidence type="ECO:0000256" key="9">
    <source>
        <dbReference type="ARBA" id="ARBA00023004"/>
    </source>
</evidence>
<comment type="subcellular location">
    <subcellularLocation>
        <location evidence="4">Endoplasmic reticulum membrane</location>
        <topology evidence="4">Peripheral membrane protein</topology>
    </subcellularLocation>
    <subcellularLocation>
        <location evidence="3">Microsome membrane</location>
        <topology evidence="3">Peripheral membrane protein</topology>
    </subcellularLocation>
</comment>
<feature type="non-terminal residue" evidence="13">
    <location>
        <position position="1"/>
    </location>
</feature>
<keyword evidence="7 11" id="KW-0479">Metal-binding</keyword>
<evidence type="ECO:0000256" key="8">
    <source>
        <dbReference type="ARBA" id="ARBA00023002"/>
    </source>
</evidence>
<dbReference type="PRINTS" id="PR00385">
    <property type="entry name" value="P450"/>
</dbReference>
<dbReference type="EMBL" id="JAJJHW010000014">
    <property type="protein sequence ID" value="KAH8388251.1"/>
    <property type="molecule type" value="Genomic_DNA"/>
</dbReference>
<dbReference type="AlphaFoldDB" id="A0AAD4PTA5"/>
<dbReference type="PROSITE" id="PS00086">
    <property type="entry name" value="CYTOCHROME_P450"/>
    <property type="match status" value="1"/>
</dbReference>
<name>A0AAD4PTA5_9MUSC</name>
<dbReference type="PRINTS" id="PR00465">
    <property type="entry name" value="EP450IV"/>
</dbReference>
<dbReference type="GO" id="GO:0016705">
    <property type="term" value="F:oxidoreductase activity, acting on paired donors, with incorporation or reduction of molecular oxygen"/>
    <property type="evidence" value="ECO:0007669"/>
    <property type="project" value="InterPro"/>
</dbReference>
<evidence type="ECO:0000256" key="3">
    <source>
        <dbReference type="ARBA" id="ARBA00004174"/>
    </source>
</evidence>
<evidence type="ECO:0000313" key="14">
    <source>
        <dbReference type="Proteomes" id="UP001200034"/>
    </source>
</evidence>
<keyword evidence="10 12" id="KW-0503">Monooxygenase</keyword>
<dbReference type="SUPFAM" id="SSF48264">
    <property type="entry name" value="Cytochrome P450"/>
    <property type="match status" value="1"/>
</dbReference>
<dbReference type="InterPro" id="IPR002403">
    <property type="entry name" value="Cyt_P450_E_grp-IV"/>
</dbReference>
<evidence type="ECO:0000256" key="2">
    <source>
        <dbReference type="ARBA" id="ARBA00003690"/>
    </source>
</evidence>
<dbReference type="GO" id="GO:0005506">
    <property type="term" value="F:iron ion binding"/>
    <property type="evidence" value="ECO:0007669"/>
    <property type="project" value="InterPro"/>
</dbReference>
<dbReference type="GO" id="GO:0004497">
    <property type="term" value="F:monooxygenase activity"/>
    <property type="evidence" value="ECO:0007669"/>
    <property type="project" value="UniProtKB-KW"/>
</dbReference>
<protein>
    <recommendedName>
        <fullName evidence="15">Cytochrome P450</fullName>
    </recommendedName>
</protein>
<evidence type="ECO:0000313" key="13">
    <source>
        <dbReference type="EMBL" id="KAH8388251.1"/>
    </source>
</evidence>
<comment type="cofactor">
    <cofactor evidence="1 11">
        <name>heme</name>
        <dbReference type="ChEBI" id="CHEBI:30413"/>
    </cofactor>
</comment>
<dbReference type="GO" id="GO:0020037">
    <property type="term" value="F:heme binding"/>
    <property type="evidence" value="ECO:0007669"/>
    <property type="project" value="InterPro"/>
</dbReference>
<evidence type="ECO:0000256" key="6">
    <source>
        <dbReference type="ARBA" id="ARBA00022617"/>
    </source>
</evidence>
<dbReference type="InterPro" id="IPR001128">
    <property type="entry name" value="Cyt_P450"/>
</dbReference>
<keyword evidence="9 11" id="KW-0408">Iron</keyword>
<reference evidence="13" key="1">
    <citation type="journal article" date="2021" name="Mol. Ecol. Resour.">
        <title>Phylogenomic analyses of the genus Drosophila reveals genomic signals of climate adaptation.</title>
        <authorList>
            <person name="Li F."/>
            <person name="Rane R.V."/>
            <person name="Luria V."/>
            <person name="Xiong Z."/>
            <person name="Chen J."/>
            <person name="Li Z."/>
            <person name="Catullo R.A."/>
            <person name="Griffin P.C."/>
            <person name="Schiffer M."/>
            <person name="Pearce S."/>
            <person name="Lee S.F."/>
            <person name="McElroy K."/>
            <person name="Stocker A."/>
            <person name="Shirriffs J."/>
            <person name="Cockerell F."/>
            <person name="Coppin C."/>
            <person name="Sgro C.M."/>
            <person name="Karger A."/>
            <person name="Cain J.W."/>
            <person name="Weber J.A."/>
            <person name="Santpere G."/>
            <person name="Kirschner M.W."/>
            <person name="Hoffmann A.A."/>
            <person name="Oakeshott J.G."/>
            <person name="Zhang G."/>
        </authorList>
    </citation>
    <scope>NUCLEOTIDE SEQUENCE</scope>
    <source>
        <strain evidence="13">BGI-SZ-2011g</strain>
    </source>
</reference>
<dbReference type="Pfam" id="PF00067">
    <property type="entry name" value="p450"/>
    <property type="match status" value="1"/>
</dbReference>
<dbReference type="CDD" id="cd11054">
    <property type="entry name" value="CYP24A1-like"/>
    <property type="match status" value="1"/>
</dbReference>
<dbReference type="FunFam" id="1.10.630.10:FF:000006">
    <property type="entry name" value="Cytochrome P450 302a1, mitochondrial"/>
    <property type="match status" value="1"/>
</dbReference>
<gene>
    <name evidence="13" type="ORF">KR093_001907</name>
</gene>
<comment type="function">
    <text evidence="2">May be involved in the metabolism of insect hormones and in the breakdown of synthetic insecticides.</text>
</comment>
<keyword evidence="6 11" id="KW-0349">Heme</keyword>
<dbReference type="GO" id="GO:0005789">
    <property type="term" value="C:endoplasmic reticulum membrane"/>
    <property type="evidence" value="ECO:0007669"/>
    <property type="project" value="UniProtKB-SubCell"/>
</dbReference>
<keyword evidence="8 12" id="KW-0560">Oxidoreductase</keyword>
<dbReference type="PANTHER" id="PTHR24279">
    <property type="entry name" value="CYTOCHROME P450"/>
    <property type="match status" value="1"/>
</dbReference>
<feature type="binding site" description="axial binding residue" evidence="11">
    <location>
        <position position="449"/>
    </location>
    <ligand>
        <name>heme</name>
        <dbReference type="ChEBI" id="CHEBI:30413"/>
    </ligand>
    <ligandPart>
        <name>Fe</name>
        <dbReference type="ChEBI" id="CHEBI:18248"/>
    </ligandPart>
</feature>
<organism evidence="13 14">
    <name type="scientific">Drosophila rubida</name>
    <dbReference type="NCBI Taxonomy" id="30044"/>
    <lineage>
        <taxon>Eukaryota</taxon>
        <taxon>Metazoa</taxon>
        <taxon>Ecdysozoa</taxon>
        <taxon>Arthropoda</taxon>
        <taxon>Hexapoda</taxon>
        <taxon>Insecta</taxon>
        <taxon>Pterygota</taxon>
        <taxon>Neoptera</taxon>
        <taxon>Endopterygota</taxon>
        <taxon>Diptera</taxon>
        <taxon>Brachycera</taxon>
        <taxon>Muscomorpha</taxon>
        <taxon>Ephydroidea</taxon>
        <taxon>Drosophilidae</taxon>
        <taxon>Drosophila</taxon>
    </lineage>
</organism>
<comment type="caution">
    <text evidence="13">The sequence shown here is derived from an EMBL/GenBank/DDBJ whole genome shotgun (WGS) entry which is preliminary data.</text>
</comment>
<sequence length="503" mass="58207">SAKLKTSSSEWDQARPYKQIPKVGLLNFVCYMLPGGRYAKMEFPDMMLDLHRRHGPLYRLPGVMGKAEYLVCSDPAHFERVHRAEGSCPERQAKSVLDYHRNKHQADFYQGIEGLVSTMGETWSKFRYTVNPVLMQPKTIRLYYQQISDVHKEFVERIREIRDSSTLEVPHDFEEEINRWTLECVSVIALDKQLGLFKGNRNDPRAKKLLDNLVEVFTIGSEIELKPSPWRYIATPLFKKALRVLDNIQELTVGYVNEAVERLERKPSNKPEHEKSVLEKLLKIDKKIAMVMAMDMMLVGVDTTASTFASCLLCLAQNPEKQAKLREEVLQILPEKNSDFTVDSMKNMPYLRACIKEALRYYPLLSANSRIIKSDIVLNGYQIPKETAIIMLSHGLIKNDEIYPRSKEFLPERWLRPTNTKDNGSQCPNGLRANNPFVYLPFGYGPRMCAGKRIVEMELELGIARLIRNFYIEFNYSVEKPFKSMFINVPNIPLKFKFADVEY</sequence>
<evidence type="ECO:0000256" key="5">
    <source>
        <dbReference type="ARBA" id="ARBA00010617"/>
    </source>
</evidence>